<comment type="caution">
    <text evidence="2">The sequence shown here is derived from an EMBL/GenBank/DDBJ whole genome shotgun (WGS) entry which is preliminary data.</text>
</comment>
<dbReference type="Proteomes" id="UP000073923">
    <property type="component" value="Unassembled WGS sequence"/>
</dbReference>
<dbReference type="PATRIC" id="fig|172044.3.peg.3117"/>
<evidence type="ECO:0000313" key="2">
    <source>
        <dbReference type="EMBL" id="KTW00794.1"/>
    </source>
</evidence>
<proteinExistence type="predicted"/>
<dbReference type="PANTHER" id="PTHR36837">
    <property type="entry name" value="POLY(3-HYDROXYALKANOATE) POLYMERASE SUBUNIT PHAC"/>
    <property type="match status" value="1"/>
</dbReference>
<dbReference type="SUPFAM" id="SSF53474">
    <property type="entry name" value="alpha/beta-Hydrolases"/>
    <property type="match status" value="1"/>
</dbReference>
<dbReference type="Gene3D" id="3.40.50.1820">
    <property type="entry name" value="alpha/beta hydrolase"/>
    <property type="match status" value="1"/>
</dbReference>
<dbReference type="InterPro" id="IPR051321">
    <property type="entry name" value="PHA/PHB_synthase"/>
</dbReference>
<name>A0A147IY88_9SPHN</name>
<organism evidence="2 3">
    <name type="scientific">Sphingomonas yabuuchiae</name>
    <dbReference type="NCBI Taxonomy" id="172044"/>
    <lineage>
        <taxon>Bacteria</taxon>
        <taxon>Pseudomonadati</taxon>
        <taxon>Pseudomonadota</taxon>
        <taxon>Alphaproteobacteria</taxon>
        <taxon>Sphingomonadales</taxon>
        <taxon>Sphingomonadaceae</taxon>
        <taxon>Sphingomonas</taxon>
    </lineage>
</organism>
<dbReference type="Pfam" id="PF12697">
    <property type="entry name" value="Abhydrolase_6"/>
    <property type="match status" value="1"/>
</dbReference>
<dbReference type="InterPro" id="IPR000073">
    <property type="entry name" value="AB_hydrolase_1"/>
</dbReference>
<dbReference type="EMBL" id="LDTF01000008">
    <property type="protein sequence ID" value="KTW00794.1"/>
    <property type="molecule type" value="Genomic_DNA"/>
</dbReference>
<feature type="domain" description="AB hydrolase-1" evidence="1">
    <location>
        <begin position="102"/>
        <end position="328"/>
    </location>
</feature>
<dbReference type="PANTHER" id="PTHR36837:SF2">
    <property type="entry name" value="POLY(3-HYDROXYALKANOATE) POLYMERASE SUBUNIT PHAC"/>
    <property type="match status" value="1"/>
</dbReference>
<dbReference type="AlphaFoldDB" id="A0A147IY88"/>
<evidence type="ECO:0000259" key="1">
    <source>
        <dbReference type="Pfam" id="PF12697"/>
    </source>
</evidence>
<dbReference type="InterPro" id="IPR029058">
    <property type="entry name" value="AB_hydrolase_fold"/>
</dbReference>
<accession>A0A147IY88</accession>
<sequence length="356" mass="38906">MVLPQPNALDFASQHGPRPLPLFLAMLRSEAAENPELAQAALAGLRRFQEAKRERPMRALPVRRRRGRVRLRDAGGEGRPVLFIPSLINPPSILDMARDRSLIRWLRGRGFHPWLVDWGIPGAKDRDIDVARHVERFLLPLIATFPQPPVLVGYCLGGTLAMAAAARSRVAGLAAIAAPWHFTGYGDEARAAMAAQWAAIKPTSEALGLVPMEALQAGFWRLDPARTIAKYAAFAELDPRSDAARRFVRLEDWANQGAPLPHAFGRELFEELIAQDRPGRGQWRVAGATVTPAQCDAPSVEFIATADRIVPAATAIGLSDRRAGGTGHVGMVVGGRAERQLWQPLADWITALPTPR</sequence>
<gene>
    <name evidence="2" type="ORF">NS355_03030</name>
</gene>
<dbReference type="OrthoDB" id="9767934at2"/>
<protein>
    <submittedName>
        <fullName evidence="2">Poly-beta-hydroxybutyrate polymerase</fullName>
    </submittedName>
</protein>
<evidence type="ECO:0000313" key="3">
    <source>
        <dbReference type="Proteomes" id="UP000073923"/>
    </source>
</evidence>
<reference evidence="2 3" key="1">
    <citation type="journal article" date="2016" name="Front. Microbiol.">
        <title>Genomic Resource of Rice Seed Associated Bacteria.</title>
        <authorList>
            <person name="Midha S."/>
            <person name="Bansal K."/>
            <person name="Sharma S."/>
            <person name="Kumar N."/>
            <person name="Patil P.P."/>
            <person name="Chaudhry V."/>
            <person name="Patil P.B."/>
        </authorList>
    </citation>
    <scope>NUCLEOTIDE SEQUENCE [LARGE SCALE GENOMIC DNA]</scope>
    <source>
        <strain evidence="2 3">NS355</strain>
    </source>
</reference>